<feature type="compositionally biased region" description="Acidic residues" evidence="1">
    <location>
        <begin position="1"/>
        <end position="17"/>
    </location>
</feature>
<proteinExistence type="predicted"/>
<feature type="compositionally biased region" description="Acidic residues" evidence="1">
    <location>
        <begin position="38"/>
        <end position="55"/>
    </location>
</feature>
<evidence type="ECO:0000256" key="1">
    <source>
        <dbReference type="SAM" id="MobiDB-lite"/>
    </source>
</evidence>
<keyword evidence="2" id="KW-0812">Transmembrane</keyword>
<feature type="region of interest" description="Disordered" evidence="1">
    <location>
        <begin position="267"/>
        <end position="297"/>
    </location>
</feature>
<dbReference type="AlphaFoldDB" id="A0A544QRF8"/>
<evidence type="ECO:0000256" key="2">
    <source>
        <dbReference type="SAM" id="Phobius"/>
    </source>
</evidence>
<evidence type="ECO:0000313" key="5">
    <source>
        <dbReference type="Proteomes" id="UP000315385"/>
    </source>
</evidence>
<evidence type="ECO:0000313" key="4">
    <source>
        <dbReference type="EMBL" id="TQQ82030.1"/>
    </source>
</evidence>
<dbReference type="OrthoDB" id="213250at2157"/>
<dbReference type="Pfam" id="PF24003">
    <property type="entry name" value="DUF7319"/>
    <property type="match status" value="1"/>
</dbReference>
<feature type="domain" description="DUF7319" evidence="3">
    <location>
        <begin position="79"/>
        <end position="272"/>
    </location>
</feature>
<evidence type="ECO:0000259" key="3">
    <source>
        <dbReference type="Pfam" id="PF24003"/>
    </source>
</evidence>
<name>A0A544QRF8_9EURY</name>
<gene>
    <name evidence="4" type="ORF">EWF95_03560</name>
</gene>
<dbReference type="EMBL" id="SESI01000001">
    <property type="protein sequence ID" value="TQQ82030.1"/>
    <property type="molecule type" value="Genomic_DNA"/>
</dbReference>
<protein>
    <recommendedName>
        <fullName evidence="3">DUF7319 domain-containing protein</fullName>
    </recommendedName>
</protein>
<accession>A0A544QRF8</accession>
<feature type="transmembrane region" description="Helical" evidence="2">
    <location>
        <begin position="193"/>
        <end position="215"/>
    </location>
</feature>
<dbReference type="Proteomes" id="UP000315385">
    <property type="component" value="Unassembled WGS sequence"/>
</dbReference>
<dbReference type="RefSeq" id="WP_142442682.1">
    <property type="nucleotide sequence ID" value="NZ_SESI01000001.1"/>
</dbReference>
<sequence>MDSSADGDNEPTSEEPADAPSDADNMAEASAADSKAADDDEPVESAAEEADDEELAELREAVEEKYDFDNFGPAEMAEMSGEEWEAAFDPETWITGERLLDRVESDLKSKIAAREIFAVVEREADQLVVYSDTGYAVVSADGTVEGEGGVRRDVEPVVAMCSMDDYEVSEPPADYELPSADSVPEQTGEFGNLMIQLIAGGQLLGGAALVGAFVLRLVETIIAPVVGGLFMLVGFGLFALVANARLSDRFRAEQYRNRLRAVEAGGIDRPEIDDSAGVETDDHASSEPAEDRETEAQ</sequence>
<keyword evidence="5" id="KW-1185">Reference proteome</keyword>
<reference evidence="4 5" key="1">
    <citation type="submission" date="2019-02" db="EMBL/GenBank/DDBJ databases">
        <title>Halonotius sp. a new haloqrchaeon isolated from saline water.</title>
        <authorList>
            <person name="Duran-Viseras A."/>
            <person name="Sanchez-Porro C."/>
            <person name="Ventosa A."/>
        </authorList>
    </citation>
    <scope>NUCLEOTIDE SEQUENCE [LARGE SCALE GENOMIC DNA]</scope>
    <source>
        <strain evidence="4 5">F9-27</strain>
    </source>
</reference>
<organism evidence="4 5">
    <name type="scientific">Halonotius roseus</name>
    <dbReference type="NCBI Taxonomy" id="2511997"/>
    <lineage>
        <taxon>Archaea</taxon>
        <taxon>Methanobacteriati</taxon>
        <taxon>Methanobacteriota</taxon>
        <taxon>Stenosarchaea group</taxon>
        <taxon>Halobacteria</taxon>
        <taxon>Halobacteriales</taxon>
        <taxon>Haloferacaceae</taxon>
        <taxon>Halonotius</taxon>
    </lineage>
</organism>
<feature type="compositionally biased region" description="Basic and acidic residues" evidence="1">
    <location>
        <begin position="280"/>
        <end position="297"/>
    </location>
</feature>
<feature type="transmembrane region" description="Helical" evidence="2">
    <location>
        <begin position="221"/>
        <end position="242"/>
    </location>
</feature>
<keyword evidence="2" id="KW-0472">Membrane</keyword>
<feature type="region of interest" description="Disordered" evidence="1">
    <location>
        <begin position="1"/>
        <end position="55"/>
    </location>
</feature>
<comment type="caution">
    <text evidence="4">The sequence shown here is derived from an EMBL/GenBank/DDBJ whole genome shotgun (WGS) entry which is preliminary data.</text>
</comment>
<dbReference type="InterPro" id="IPR055743">
    <property type="entry name" value="DUF7319"/>
</dbReference>
<keyword evidence="2" id="KW-1133">Transmembrane helix</keyword>